<dbReference type="InterPro" id="IPR000711">
    <property type="entry name" value="ATPase_OSCP/dsu"/>
</dbReference>
<evidence type="ECO:0000256" key="1">
    <source>
        <dbReference type="ARBA" id="ARBA00004370"/>
    </source>
</evidence>
<evidence type="ECO:0000256" key="2">
    <source>
        <dbReference type="ARBA" id="ARBA00022448"/>
    </source>
</evidence>
<dbReference type="AlphaFoldDB" id="A0A512T205"/>
<dbReference type="GO" id="GO:0046933">
    <property type="term" value="F:proton-transporting ATP synthase activity, rotational mechanism"/>
    <property type="evidence" value="ECO:0007669"/>
    <property type="project" value="UniProtKB-UniRule"/>
</dbReference>
<sequence>MAGSSRAARAAADKALAGALEGVDRAALSEELFSIGSTIESSIGLRRAFADPSREGSAKRDLAERLFGGKVSEAANTVIGEVVAQRWSSEGDLSDAFEALAVRALLASAEKAGRIDEVENQLFRFERIVAADTGLRDALSTRNSDLEGKAGVVRQLLAGKAAPETQRLAEQAVLVPRGRRLDRVLETYLKLAADRREELTALVTVAVALDERQESRLRSALRSIYGKPVTLQTVLDPSVVGGIRVLIGDEVVDGTVVRRLDAVRRDLAG</sequence>
<keyword evidence="4 7" id="KW-0406">Ion transport</keyword>
<dbReference type="Proteomes" id="UP000321793">
    <property type="component" value="Unassembled WGS sequence"/>
</dbReference>
<comment type="function">
    <text evidence="7">F(1)F(0) ATP synthase produces ATP from ADP in the presence of a proton or sodium gradient. F-type ATPases consist of two structural domains, F(1) containing the extramembraneous catalytic core and F(0) containing the membrane proton channel, linked together by a central stalk and a peripheral stalk. During catalysis, ATP synthesis in the catalytic domain of F(1) is coupled via a rotary mechanism of the central stalk subunits to proton translocation.</text>
</comment>
<dbReference type="NCBIfam" id="TIGR01145">
    <property type="entry name" value="ATP_synt_delta"/>
    <property type="match status" value="1"/>
</dbReference>
<accession>A0A512T205</accession>
<dbReference type="Pfam" id="PF00213">
    <property type="entry name" value="OSCP"/>
    <property type="match status" value="1"/>
</dbReference>
<dbReference type="PRINTS" id="PR00125">
    <property type="entry name" value="ATPASEDELTA"/>
</dbReference>
<keyword evidence="5 7" id="KW-0472">Membrane</keyword>
<evidence type="ECO:0000256" key="7">
    <source>
        <dbReference type="HAMAP-Rule" id="MF_01416"/>
    </source>
</evidence>
<keyword evidence="7" id="KW-1003">Cell membrane</keyword>
<keyword evidence="7" id="KW-0139">CF(1)</keyword>
<comment type="similarity">
    <text evidence="7">Belongs to the ATPase delta chain family.</text>
</comment>
<name>A0A512T205_9MICO</name>
<dbReference type="EMBL" id="BKBA01000008">
    <property type="protein sequence ID" value="GEQ14257.1"/>
    <property type="molecule type" value="Genomic_DNA"/>
</dbReference>
<proteinExistence type="inferred from homology"/>
<evidence type="ECO:0000313" key="8">
    <source>
        <dbReference type="EMBL" id="GEQ14257.1"/>
    </source>
</evidence>
<organism evidence="8 9">
    <name type="scientific">Knoellia locipacati</name>
    <dbReference type="NCBI Taxonomy" id="882824"/>
    <lineage>
        <taxon>Bacteria</taxon>
        <taxon>Bacillati</taxon>
        <taxon>Actinomycetota</taxon>
        <taxon>Actinomycetes</taxon>
        <taxon>Micrococcales</taxon>
        <taxon>Intrasporangiaceae</taxon>
        <taxon>Knoellia</taxon>
    </lineage>
</organism>
<dbReference type="HAMAP" id="MF_01416">
    <property type="entry name" value="ATP_synth_delta_bact"/>
    <property type="match status" value="1"/>
</dbReference>
<comment type="function">
    <text evidence="7">This protein is part of the stalk that links CF(0) to CF(1). It either transmits conformational changes from CF(0) to CF(1) or is implicated in proton conduction.</text>
</comment>
<keyword evidence="3 7" id="KW-0375">Hydrogen ion transport</keyword>
<dbReference type="OrthoDB" id="5242917at2"/>
<evidence type="ECO:0000313" key="9">
    <source>
        <dbReference type="Proteomes" id="UP000321793"/>
    </source>
</evidence>
<comment type="caution">
    <text evidence="8">The sequence shown here is derived from an EMBL/GenBank/DDBJ whole genome shotgun (WGS) entry which is preliminary data.</text>
</comment>
<evidence type="ECO:0000256" key="4">
    <source>
        <dbReference type="ARBA" id="ARBA00023065"/>
    </source>
</evidence>
<keyword evidence="2 7" id="KW-0813">Transport</keyword>
<protein>
    <recommendedName>
        <fullName evidence="7">ATP synthase subunit delta</fullName>
    </recommendedName>
    <alternativeName>
        <fullName evidence="7">ATP synthase F(1) sector subunit delta</fullName>
    </alternativeName>
    <alternativeName>
        <fullName evidence="7">F-type ATPase subunit delta</fullName>
        <shortName evidence="7">F-ATPase subunit delta</shortName>
    </alternativeName>
</protein>
<reference evidence="8 9" key="1">
    <citation type="submission" date="2019-07" db="EMBL/GenBank/DDBJ databases">
        <title>Whole genome shotgun sequence of Knoellia locipacati NBRC 109775.</title>
        <authorList>
            <person name="Hosoyama A."/>
            <person name="Uohara A."/>
            <person name="Ohji S."/>
            <person name="Ichikawa N."/>
        </authorList>
    </citation>
    <scope>NUCLEOTIDE SEQUENCE [LARGE SCALE GENOMIC DNA]</scope>
    <source>
        <strain evidence="8 9">NBRC 109775</strain>
    </source>
</reference>
<keyword evidence="6 7" id="KW-0066">ATP synthesis</keyword>
<evidence type="ECO:0000256" key="6">
    <source>
        <dbReference type="ARBA" id="ARBA00023310"/>
    </source>
</evidence>
<keyword evidence="9" id="KW-1185">Reference proteome</keyword>
<evidence type="ECO:0000256" key="5">
    <source>
        <dbReference type="ARBA" id="ARBA00023136"/>
    </source>
</evidence>
<dbReference type="GO" id="GO:0045259">
    <property type="term" value="C:proton-transporting ATP synthase complex"/>
    <property type="evidence" value="ECO:0007669"/>
    <property type="project" value="UniProtKB-KW"/>
</dbReference>
<evidence type="ECO:0000256" key="3">
    <source>
        <dbReference type="ARBA" id="ARBA00022781"/>
    </source>
</evidence>
<gene>
    <name evidence="7 8" type="primary">atpH</name>
    <name evidence="8" type="ORF">KLO01_23040</name>
</gene>
<comment type="subcellular location">
    <subcellularLocation>
        <location evidence="7">Cell membrane</location>
        <topology evidence="7">Peripheral membrane protein</topology>
    </subcellularLocation>
    <subcellularLocation>
        <location evidence="1">Membrane</location>
    </subcellularLocation>
</comment>
<dbReference type="RefSeq" id="WP_147065133.1">
    <property type="nucleotide sequence ID" value="NZ_BAABDN010000001.1"/>
</dbReference>
<dbReference type="NCBIfam" id="NF009967">
    <property type="entry name" value="PRK13430.1"/>
    <property type="match status" value="1"/>
</dbReference>
<dbReference type="PANTHER" id="PTHR11910">
    <property type="entry name" value="ATP SYNTHASE DELTA CHAIN"/>
    <property type="match status" value="1"/>
</dbReference>
<dbReference type="GO" id="GO:0005886">
    <property type="term" value="C:plasma membrane"/>
    <property type="evidence" value="ECO:0007669"/>
    <property type="project" value="UniProtKB-SubCell"/>
</dbReference>